<dbReference type="PROSITE" id="PS01359">
    <property type="entry name" value="ZF_PHD_1"/>
    <property type="match status" value="1"/>
</dbReference>
<name>A0A4E0RUT4_FASHE</name>
<dbReference type="EMBL" id="JXXN02000986">
    <property type="protein sequence ID" value="THD25798.1"/>
    <property type="molecule type" value="Genomic_DNA"/>
</dbReference>
<dbReference type="InterPro" id="IPR019786">
    <property type="entry name" value="Zinc_finger_PHD-type_CS"/>
</dbReference>
<feature type="compositionally biased region" description="Polar residues" evidence="5">
    <location>
        <begin position="567"/>
        <end position="580"/>
    </location>
</feature>
<dbReference type="CDD" id="cd15517">
    <property type="entry name" value="PHD_TCF19_like"/>
    <property type="match status" value="1"/>
</dbReference>
<dbReference type="InterPro" id="IPR007527">
    <property type="entry name" value="Znf_SWIM"/>
</dbReference>
<dbReference type="InterPro" id="IPR048324">
    <property type="entry name" value="ZSWIM1-3_RNaseH-like"/>
</dbReference>
<evidence type="ECO:0000313" key="7">
    <source>
        <dbReference type="EMBL" id="THD25798.1"/>
    </source>
</evidence>
<feature type="region of interest" description="Disordered" evidence="5">
    <location>
        <begin position="553"/>
        <end position="580"/>
    </location>
</feature>
<feature type="compositionally biased region" description="Polar residues" evidence="5">
    <location>
        <begin position="655"/>
        <end position="666"/>
    </location>
</feature>
<accession>A0A4E0RUT4</accession>
<dbReference type="Pfam" id="PF21599">
    <property type="entry name" value="ZSWIM3_N"/>
    <property type="match status" value="1"/>
</dbReference>
<evidence type="ECO:0000256" key="2">
    <source>
        <dbReference type="ARBA" id="ARBA00022771"/>
    </source>
</evidence>
<organism evidence="7 8">
    <name type="scientific">Fasciola hepatica</name>
    <name type="common">Liver fluke</name>
    <dbReference type="NCBI Taxonomy" id="6192"/>
    <lineage>
        <taxon>Eukaryota</taxon>
        <taxon>Metazoa</taxon>
        <taxon>Spiralia</taxon>
        <taxon>Lophotrochozoa</taxon>
        <taxon>Platyhelminthes</taxon>
        <taxon>Trematoda</taxon>
        <taxon>Digenea</taxon>
        <taxon>Plagiorchiida</taxon>
        <taxon>Echinostomata</taxon>
        <taxon>Echinostomatoidea</taxon>
        <taxon>Fasciolidae</taxon>
        <taxon>Fasciola</taxon>
    </lineage>
</organism>
<keyword evidence="2 4" id="KW-0863">Zinc-finger</keyword>
<dbReference type="InterPro" id="IPR048325">
    <property type="entry name" value="ZSWIM3_N"/>
</dbReference>
<keyword evidence="1" id="KW-0479">Metal-binding</keyword>
<feature type="domain" description="SWIM-type" evidence="6">
    <location>
        <begin position="503"/>
        <end position="536"/>
    </location>
</feature>
<dbReference type="Pfam" id="PF21056">
    <property type="entry name" value="ZSWIM1-3_RNaseH-like"/>
    <property type="match status" value="1"/>
</dbReference>
<proteinExistence type="predicted"/>
<dbReference type="Proteomes" id="UP000230066">
    <property type="component" value="Unassembled WGS sequence"/>
</dbReference>
<dbReference type="PANTHER" id="PTHR31569:SF4">
    <property type="entry name" value="SWIM-TYPE DOMAIN-CONTAINING PROTEIN"/>
    <property type="match status" value="1"/>
</dbReference>
<comment type="caution">
    <text evidence="7">The sequence shown here is derived from an EMBL/GenBank/DDBJ whole genome shotgun (WGS) entry which is preliminary data.</text>
</comment>
<evidence type="ECO:0000259" key="6">
    <source>
        <dbReference type="PROSITE" id="PS50966"/>
    </source>
</evidence>
<evidence type="ECO:0000256" key="3">
    <source>
        <dbReference type="ARBA" id="ARBA00022833"/>
    </source>
</evidence>
<protein>
    <recommendedName>
        <fullName evidence="6">SWIM-type domain-containing protein</fullName>
    </recommendedName>
</protein>
<keyword evidence="8" id="KW-1185">Reference proteome</keyword>
<evidence type="ECO:0000256" key="1">
    <source>
        <dbReference type="ARBA" id="ARBA00022723"/>
    </source>
</evidence>
<dbReference type="InterPro" id="IPR052579">
    <property type="entry name" value="Zinc_finger_SWIM"/>
</dbReference>
<dbReference type="AlphaFoldDB" id="A0A4E0RUT4"/>
<evidence type="ECO:0000256" key="4">
    <source>
        <dbReference type="PROSITE-ProRule" id="PRU00325"/>
    </source>
</evidence>
<dbReference type="GO" id="GO:0008270">
    <property type="term" value="F:zinc ion binding"/>
    <property type="evidence" value="ECO:0007669"/>
    <property type="project" value="UniProtKB-KW"/>
</dbReference>
<dbReference type="PANTHER" id="PTHR31569">
    <property type="entry name" value="SWIM-TYPE DOMAIN-CONTAINING PROTEIN"/>
    <property type="match status" value="1"/>
</dbReference>
<dbReference type="PROSITE" id="PS50966">
    <property type="entry name" value="ZF_SWIM"/>
    <property type="match status" value="1"/>
</dbReference>
<feature type="compositionally biased region" description="Basic and acidic residues" evidence="5">
    <location>
        <begin position="681"/>
        <end position="690"/>
    </location>
</feature>
<gene>
    <name evidence="7" type="ORF">D915_003548</name>
</gene>
<evidence type="ECO:0000256" key="5">
    <source>
        <dbReference type="SAM" id="MobiDB-lite"/>
    </source>
</evidence>
<feature type="region of interest" description="Disordered" evidence="5">
    <location>
        <begin position="655"/>
        <end position="691"/>
    </location>
</feature>
<evidence type="ECO:0000313" key="8">
    <source>
        <dbReference type="Proteomes" id="UP000230066"/>
    </source>
</evidence>
<reference evidence="7" key="1">
    <citation type="submission" date="2019-03" db="EMBL/GenBank/DDBJ databases">
        <title>Improved annotation for the trematode Fasciola hepatica.</title>
        <authorList>
            <person name="Choi Y.-J."/>
            <person name="Martin J."/>
            <person name="Mitreva M."/>
        </authorList>
    </citation>
    <scope>NUCLEOTIDE SEQUENCE [LARGE SCALE GENOMIC DNA]</scope>
</reference>
<sequence length="840" mass="97168">MSSVDDSETFLRMMKRSYAKYDELERDFREFQYETYSSFYKYESKTSEKWSSENHGKVPSCFPYYRVKFCCVHKRRKTKEAGRYINHACPAFINVCAVGGKYRVTRWSMVHNHTFHLGDRSLYVRNRRLTTEQESQIYQMINSSGSIRAVRAYALDIFGRNLTSYDVRSIKQRWSHRNNTDDTLEAHNLRGHGILRIIRRGGSVHCVFFVPHYVKTAAEQYFDVILTDTTTHEIPYSGFLLWHAMFINETGLGRSFFYAIVPNDKVINYQKAISFMRERIPQTVNCKTIIVDRKLAQSKVIAHIYPTARVLVSHFSLLADVGERCELLQGVSPLGKQNIMQWIKNMTLSRTELEFDDYRTRIANRSPEMMTYLNQTWLPCVNLWSFYANKGALVMDSFFIDRVRIENQQLRKGLHSSSTLSNISAAILRRVDHLNDTSRVRLDEELSRKCKIPPEFVWLRPVLVQLRRFARDAVLRHVRRHEIPNLSHHEQYSVVRCARCGVIRVTLGSNPRCECTFYKQWMLPCAHLLHATQFIGSNLDRLVSGRWNPVVQAPVPEHAEPDPAPSAPQSIKPESNPELPTSTAVIDDLTLVLNQLKSDHLKNILPQMQKLAEVLRINPNIQIFCRPRGGNALVPLSSDTQVNKIFTSENRNMEYSNNVEQPTLTSERLPELTSDSVPELTSEKSPELTQERLPALAPETLPESTTVRLPAFIPEGLPEHEQHAPTSPVVMTTSCKRKDILTHRETLEKDFGILHIPRPRRPQTNRYVRVRCHQMPPRQRSLCRRVCSVCSRTDVSIDLDQEIMWVQCGTCKQFVHYECTICSSGTNYYCVNCLNRMSLC</sequence>
<keyword evidence="3" id="KW-0862">Zinc</keyword>